<name>A0ABT3QZ01_9HYPH</name>
<dbReference type="PROSITE" id="PS51468">
    <property type="entry name" value="VIT"/>
    <property type="match status" value="1"/>
</dbReference>
<evidence type="ECO:0000313" key="4">
    <source>
        <dbReference type="EMBL" id="MCX2722175.1"/>
    </source>
</evidence>
<dbReference type="InterPro" id="IPR013694">
    <property type="entry name" value="VIT"/>
</dbReference>
<dbReference type="PANTHER" id="PTHR45737">
    <property type="entry name" value="VON WILLEBRAND FACTOR A DOMAIN-CONTAINING PROTEIN 5A"/>
    <property type="match status" value="1"/>
</dbReference>
<evidence type="ECO:0000259" key="3">
    <source>
        <dbReference type="PROSITE" id="PS51468"/>
    </source>
</evidence>
<feature type="chain" id="PRO_5047411905" evidence="1">
    <location>
        <begin position="24"/>
        <end position="745"/>
    </location>
</feature>
<feature type="domain" description="VIT" evidence="3">
    <location>
        <begin position="32"/>
        <end position="160"/>
    </location>
</feature>
<dbReference type="SUPFAM" id="SSF53300">
    <property type="entry name" value="vWA-like"/>
    <property type="match status" value="1"/>
</dbReference>
<organism evidence="4 5">
    <name type="scientific">Roseibium salinum</name>
    <dbReference type="NCBI Taxonomy" id="1604349"/>
    <lineage>
        <taxon>Bacteria</taxon>
        <taxon>Pseudomonadati</taxon>
        <taxon>Pseudomonadota</taxon>
        <taxon>Alphaproteobacteria</taxon>
        <taxon>Hyphomicrobiales</taxon>
        <taxon>Stappiaceae</taxon>
        <taxon>Roseibium</taxon>
    </lineage>
</organism>
<comment type="caution">
    <text evidence="4">The sequence shown here is derived from an EMBL/GenBank/DDBJ whole genome shotgun (WGS) entry which is preliminary data.</text>
</comment>
<dbReference type="RefSeq" id="WP_265961872.1">
    <property type="nucleotide sequence ID" value="NZ_JAPEVI010000003.1"/>
</dbReference>
<dbReference type="Gene3D" id="3.40.50.410">
    <property type="entry name" value="von Willebrand factor, type A domain"/>
    <property type="match status" value="1"/>
</dbReference>
<dbReference type="SMART" id="SM00327">
    <property type="entry name" value="VWA"/>
    <property type="match status" value="1"/>
</dbReference>
<proteinExistence type="predicted"/>
<gene>
    <name evidence="4" type="ORF">ON753_07110</name>
</gene>
<feature type="domain" description="VWFA" evidence="2">
    <location>
        <begin position="338"/>
        <end position="508"/>
    </location>
</feature>
<dbReference type="InterPro" id="IPR002035">
    <property type="entry name" value="VWF_A"/>
</dbReference>
<evidence type="ECO:0000256" key="1">
    <source>
        <dbReference type="SAM" id="SignalP"/>
    </source>
</evidence>
<protein>
    <submittedName>
        <fullName evidence="4">VIT and VWA domain-containing protein</fullName>
    </submittedName>
</protein>
<dbReference type="PANTHER" id="PTHR45737:SF6">
    <property type="entry name" value="VON WILLEBRAND FACTOR A DOMAIN-CONTAINING PROTEIN 5A"/>
    <property type="match status" value="1"/>
</dbReference>
<dbReference type="InterPro" id="IPR036465">
    <property type="entry name" value="vWFA_dom_sf"/>
</dbReference>
<evidence type="ECO:0000313" key="5">
    <source>
        <dbReference type="Proteomes" id="UP001300261"/>
    </source>
</evidence>
<dbReference type="Pfam" id="PF08487">
    <property type="entry name" value="VIT"/>
    <property type="match status" value="1"/>
</dbReference>
<dbReference type="SMART" id="SM00609">
    <property type="entry name" value="VIT"/>
    <property type="match status" value="1"/>
</dbReference>
<keyword evidence="1" id="KW-0732">Signal</keyword>
<keyword evidence="5" id="KW-1185">Reference proteome</keyword>
<dbReference type="EMBL" id="JAPEVI010000003">
    <property type="protein sequence ID" value="MCX2722175.1"/>
    <property type="molecule type" value="Genomic_DNA"/>
</dbReference>
<evidence type="ECO:0000259" key="2">
    <source>
        <dbReference type="PROSITE" id="PS50234"/>
    </source>
</evidence>
<reference evidence="4 5" key="1">
    <citation type="journal article" date="2016" name="Int. J. Syst. Evol. Microbiol.">
        <title>Labrenzia salina sp. nov., isolated from the rhizosphere of the halophyte Arthrocnemum macrostachyum.</title>
        <authorList>
            <person name="Camacho M."/>
            <person name="Redondo-Gomez S."/>
            <person name="Rodriguez-Llorente I."/>
            <person name="Rohde M."/>
            <person name="Sproer C."/>
            <person name="Schumann P."/>
            <person name="Klenk H.P."/>
            <person name="Montero-Calasanz M.D.C."/>
        </authorList>
    </citation>
    <scope>NUCLEOTIDE SEQUENCE [LARGE SCALE GENOMIC DNA]</scope>
    <source>
        <strain evidence="4 5">DSM 29163</strain>
    </source>
</reference>
<dbReference type="Proteomes" id="UP001300261">
    <property type="component" value="Unassembled WGS sequence"/>
</dbReference>
<dbReference type="Pfam" id="PF13768">
    <property type="entry name" value="VWA_3"/>
    <property type="match status" value="1"/>
</dbReference>
<sequence>MRLTRVLFAVVSTSTAFGWPAVAAVPETDEVSGSVVATLNGKEFRLPLLEADYDVDIDGDVAHVTLTQTFLNPTSQPLHASYLFPMNQKAAIHAMRMELDGETIVARIQEKEQATAMFNKAKAEGKAASLLTQHRPNMFTQDIAHLMPGRPVRITIEYVQNVAKIDGAYELVIPMVVGPRYEGGGAKEPAPVFSANYHDGDEATAGEAQLPSETELVSGWHIEKLPDYPRVIGQDAPENIDPDRVSLDLTLASPIPVSALWSDTHALSVIGDQTRKTVRFRNGRDIDNRDFVLRYELASETHVSAGLTSHFDRERGGYLSLLIEPPKLPAEQMIGQREMVFVLDTSGSMRGLPMEASKTFMKAAIQALRPDDYVRILRFSDNTSQFAAGPVLAKERNKQAALRFVSGLSASGGTELNRAINTAFDMPQPDNTTRIVVFLTDGYIGAESQVIASISRRIGNARIYAFGVGDAVNRYLLEAMAKEGRGYARIVPVGEDANEVAESLAAKLKTPLLTDISIDWNGLTVNDQAPSRIPDLFEGGSVRVLGRYPAGGKHRVYVEGTVNGRPARMPLDVDLMGAASEAAEPAPALPLIWAREQIFDKNRDYAISGGSDRSLKDEITQLGLSYSLQSPFTSFVAVSERKVNADPTSAAQASVPLPQVSGVAANAYPSLNLSGSSTPEPEGIFGIVMLLFALAARFRRCLTSLLRKMPDALAGLFRRHREGGAVELDRSLPRPLRRDGWWLET</sequence>
<feature type="signal peptide" evidence="1">
    <location>
        <begin position="1"/>
        <end position="23"/>
    </location>
</feature>
<accession>A0ABT3QZ01</accession>
<dbReference type="PROSITE" id="PS50234">
    <property type="entry name" value="VWFA"/>
    <property type="match status" value="1"/>
</dbReference>